<name>A0A246JMC3_9BURK</name>
<evidence type="ECO:0000256" key="1">
    <source>
        <dbReference type="SAM" id="MobiDB-lite"/>
    </source>
</evidence>
<proteinExistence type="predicted"/>
<feature type="compositionally biased region" description="Pro residues" evidence="1">
    <location>
        <begin position="28"/>
        <end position="37"/>
    </location>
</feature>
<reference evidence="2 3" key="1">
    <citation type="journal article" date="2008" name="Int. J. Syst. Evol. Microbiol.">
        <title>Description of Roseateles aquatilis sp. nov. and Roseateles terrae sp. nov., in the class Betaproteobacteria, and emended description of the genus Roseateles.</title>
        <authorList>
            <person name="Gomila M."/>
            <person name="Bowien B."/>
            <person name="Falsen E."/>
            <person name="Moore E.R."/>
            <person name="Lalucat J."/>
        </authorList>
    </citation>
    <scope>NUCLEOTIDE SEQUENCE [LARGE SCALE GENOMIC DNA]</scope>
    <source>
        <strain evidence="2 3">CCUG 48205</strain>
    </source>
</reference>
<comment type="caution">
    <text evidence="2">The sequence shown here is derived from an EMBL/GenBank/DDBJ whole genome shotgun (WGS) entry which is preliminary data.</text>
</comment>
<sequence>MAARHAQSQSQSQSPSRATPPRAKLQPEFPPDAPPVPTSDTDVDADDLDSIYGQLVKGVGHEFVTDANVDELASRAEQDGHPILATELREWKAPC</sequence>
<dbReference type="Proteomes" id="UP000197468">
    <property type="component" value="Unassembled WGS sequence"/>
</dbReference>
<keyword evidence="3" id="KW-1185">Reference proteome</keyword>
<feature type="compositionally biased region" description="Low complexity" evidence="1">
    <location>
        <begin position="1"/>
        <end position="23"/>
    </location>
</feature>
<dbReference type="EMBL" id="NIOF01000001">
    <property type="protein sequence ID" value="OWQ93804.1"/>
    <property type="molecule type" value="Genomic_DNA"/>
</dbReference>
<organism evidence="2 3">
    <name type="scientific">Roseateles aquatilis</name>
    <dbReference type="NCBI Taxonomy" id="431061"/>
    <lineage>
        <taxon>Bacteria</taxon>
        <taxon>Pseudomonadati</taxon>
        <taxon>Pseudomonadota</taxon>
        <taxon>Betaproteobacteria</taxon>
        <taxon>Burkholderiales</taxon>
        <taxon>Sphaerotilaceae</taxon>
        <taxon>Roseateles</taxon>
    </lineage>
</organism>
<dbReference type="RefSeq" id="WP_088383087.1">
    <property type="nucleotide sequence ID" value="NZ_NIOF01000001.1"/>
</dbReference>
<gene>
    <name evidence="2" type="ORF">CDN99_05040</name>
</gene>
<dbReference type="AlphaFoldDB" id="A0A246JMC3"/>
<feature type="region of interest" description="Disordered" evidence="1">
    <location>
        <begin position="1"/>
        <end position="46"/>
    </location>
</feature>
<protein>
    <submittedName>
        <fullName evidence="2">Uncharacterized protein</fullName>
    </submittedName>
</protein>
<accession>A0A246JMC3</accession>
<evidence type="ECO:0000313" key="2">
    <source>
        <dbReference type="EMBL" id="OWQ93804.1"/>
    </source>
</evidence>
<evidence type="ECO:0000313" key="3">
    <source>
        <dbReference type="Proteomes" id="UP000197468"/>
    </source>
</evidence>
<dbReference type="OrthoDB" id="9154517at2"/>